<dbReference type="AlphaFoldDB" id="A0A6C0L944"/>
<reference evidence="5" key="1">
    <citation type="journal article" date="2020" name="Nature">
        <title>Giant virus diversity and host interactions through global metagenomics.</title>
        <authorList>
            <person name="Schulz F."/>
            <person name="Roux S."/>
            <person name="Paez-Espino D."/>
            <person name="Jungbluth S."/>
            <person name="Walsh D.A."/>
            <person name="Denef V.J."/>
            <person name="McMahon K.D."/>
            <person name="Konstantinidis K.T."/>
            <person name="Eloe-Fadrosh E.A."/>
            <person name="Kyrpides N.C."/>
            <person name="Woyke T."/>
        </authorList>
    </citation>
    <scope>NUCLEOTIDE SEQUENCE</scope>
    <source>
        <strain evidence="5">GVMAG-M-3300027759-42</strain>
    </source>
</reference>
<dbReference type="CDD" id="cd01049">
    <property type="entry name" value="RNRR2"/>
    <property type="match status" value="2"/>
</dbReference>
<keyword evidence="2" id="KW-0068">Autocatalytic cleavage</keyword>
<dbReference type="GO" id="GO:0009263">
    <property type="term" value="P:deoxyribonucleotide biosynthetic process"/>
    <property type="evidence" value="ECO:0007669"/>
    <property type="project" value="InterPro"/>
</dbReference>
<dbReference type="Pfam" id="PF00268">
    <property type="entry name" value="Ribonuc_red_sm"/>
    <property type="match status" value="2"/>
</dbReference>
<dbReference type="Gene3D" id="1.10.620.20">
    <property type="entry name" value="Ribonucleotide Reductase, subunit A"/>
    <property type="match status" value="2"/>
</dbReference>
<dbReference type="GO" id="GO:0004519">
    <property type="term" value="F:endonuclease activity"/>
    <property type="evidence" value="ECO:0007669"/>
    <property type="project" value="InterPro"/>
</dbReference>
<dbReference type="SUPFAM" id="SSF55608">
    <property type="entry name" value="Homing endonucleases"/>
    <property type="match status" value="1"/>
</dbReference>
<dbReference type="InterPro" id="IPR003587">
    <property type="entry name" value="Hint_dom_N"/>
</dbReference>
<dbReference type="EMBL" id="MN740445">
    <property type="protein sequence ID" value="QHU26810.1"/>
    <property type="molecule type" value="Genomic_DNA"/>
</dbReference>
<dbReference type="NCBIfam" id="TIGR01445">
    <property type="entry name" value="intein_Nterm"/>
    <property type="match status" value="1"/>
</dbReference>
<dbReference type="Pfam" id="PF14528">
    <property type="entry name" value="LAGLIDADG_3"/>
    <property type="match status" value="1"/>
</dbReference>
<dbReference type="InterPro" id="IPR036844">
    <property type="entry name" value="Hint_dom_sf"/>
</dbReference>
<feature type="domain" description="DOD-type homing endonuclease" evidence="4">
    <location>
        <begin position="225"/>
        <end position="338"/>
    </location>
</feature>
<dbReference type="InterPro" id="IPR004042">
    <property type="entry name" value="Intein_endonuc_central"/>
</dbReference>
<accession>A0A6C0L944</accession>
<sequence>MSEPAFTEPLLTPDDNRYVMFPIQHDDIWKMYKKQVDCFWIVNEVNLAQDLNDWNTLNEDEQKFIKMVLAFFSASDGAVTENLAVRFMADIQVSEARAFYGFQIAMENIHCVVGETKILTDKGYFMIKELENKNVNIWNGDEFTDVIVKYTGNQEIFKVVLSNGMELDCSPGHKWLIQSGNKNHPERCICKEVETKDLQIDDIVERYVTPCVEFNNSDEFMNPYMHGFFCGDGTYCNNYPLIYLYDKKRELLEHFKYDSFQEDDKKISFYVHNYINKPKFEVPINYSIETRLRWLEGYADADGCVNLNATKDSTAIQITSIDIKFLQEVQLLLTTLGVISSIKLNHKAEKRLMPKNDGSGDYAYYNCKDCYVLYITGKSVNKLMDLGFSPKRLQIIYCERLNDSIEKSERIKLVSIEKILDDEPTYCFNEPKKHRGIFNGILTCQSEMYSLLIDTYIKDSEEKTKLFEATKHYPCIMKKFSWAKKWLNDKRSSFAARLVAFACVEGLLFSSSFASIYWLKKRGLMPGLTFSNELISRDEALHTEFAILLYSKLVRKLPKKRIHEIIMEAVEIEKEFITEAIPCRMIGMNAKLMTQYIEFVADRLSLQLGYDKIYGSQNPFDFMELISIESKVNFFERTNSEYALANKTVDKDIFDFSADF</sequence>
<dbReference type="InterPro" id="IPR009078">
    <property type="entry name" value="Ferritin-like_SF"/>
</dbReference>
<dbReference type="PANTHER" id="PTHR23409">
    <property type="entry name" value="RIBONUCLEOSIDE-DIPHOSPHATE REDUCTASE SMALL CHAIN"/>
    <property type="match status" value="1"/>
</dbReference>
<evidence type="ECO:0000256" key="1">
    <source>
        <dbReference type="ARBA" id="ARBA00009303"/>
    </source>
</evidence>
<comment type="similarity">
    <text evidence="1">Belongs to the ribonucleoside diphosphate reductase small chain family.</text>
</comment>
<dbReference type="PRINTS" id="PR00379">
    <property type="entry name" value="INTEIN"/>
</dbReference>
<dbReference type="PANTHER" id="PTHR23409:SF18">
    <property type="entry name" value="RIBONUCLEOSIDE-DIPHOSPHATE REDUCTASE SUBUNIT M2"/>
    <property type="match status" value="1"/>
</dbReference>
<evidence type="ECO:0000256" key="3">
    <source>
        <dbReference type="ARBA" id="ARBA00023000"/>
    </source>
</evidence>
<dbReference type="Gene3D" id="2.170.16.10">
    <property type="entry name" value="Hedgehog/Intein (Hint) domain"/>
    <property type="match status" value="1"/>
</dbReference>
<dbReference type="SMART" id="SM00306">
    <property type="entry name" value="HintN"/>
    <property type="match status" value="1"/>
</dbReference>
<dbReference type="SUPFAM" id="SSF51294">
    <property type="entry name" value="Hedgehog/intein (Hint) domain"/>
    <property type="match status" value="1"/>
</dbReference>
<dbReference type="InterPro" id="IPR027434">
    <property type="entry name" value="Homing_endonucl"/>
</dbReference>
<dbReference type="Gene3D" id="3.10.28.10">
    <property type="entry name" value="Homing endonucleases"/>
    <property type="match status" value="1"/>
</dbReference>
<protein>
    <recommendedName>
        <fullName evidence="4">DOD-type homing endonuclease domain-containing protein</fullName>
    </recommendedName>
</protein>
<dbReference type="GO" id="GO:0016491">
    <property type="term" value="F:oxidoreductase activity"/>
    <property type="evidence" value="ECO:0007669"/>
    <property type="project" value="InterPro"/>
</dbReference>
<keyword evidence="3" id="KW-0651">Protein splicing</keyword>
<evidence type="ECO:0000259" key="4">
    <source>
        <dbReference type="PROSITE" id="PS50819"/>
    </source>
</evidence>
<dbReference type="InterPro" id="IPR004860">
    <property type="entry name" value="LAGLIDADG_dom"/>
</dbReference>
<evidence type="ECO:0000313" key="5">
    <source>
        <dbReference type="EMBL" id="QHU26810.1"/>
    </source>
</evidence>
<dbReference type="PROSITE" id="PS50817">
    <property type="entry name" value="INTEIN_N_TER"/>
    <property type="match status" value="1"/>
</dbReference>
<dbReference type="InterPro" id="IPR012348">
    <property type="entry name" value="RNR-like"/>
</dbReference>
<name>A0A6C0L944_9ZZZZ</name>
<organism evidence="5">
    <name type="scientific">viral metagenome</name>
    <dbReference type="NCBI Taxonomy" id="1070528"/>
    <lineage>
        <taxon>unclassified sequences</taxon>
        <taxon>metagenomes</taxon>
        <taxon>organismal metagenomes</taxon>
    </lineage>
</organism>
<dbReference type="SUPFAM" id="SSF47240">
    <property type="entry name" value="Ferritin-like"/>
    <property type="match status" value="2"/>
</dbReference>
<dbReference type="InterPro" id="IPR033909">
    <property type="entry name" value="RNR_small"/>
</dbReference>
<dbReference type="CDD" id="cd00081">
    <property type="entry name" value="Hint"/>
    <property type="match status" value="1"/>
</dbReference>
<dbReference type="InterPro" id="IPR006141">
    <property type="entry name" value="Intein_N"/>
</dbReference>
<dbReference type="GO" id="GO:0016539">
    <property type="term" value="P:intein-mediated protein splicing"/>
    <property type="evidence" value="ECO:0007669"/>
    <property type="project" value="InterPro"/>
</dbReference>
<dbReference type="InterPro" id="IPR000358">
    <property type="entry name" value="RNR_small_fam"/>
</dbReference>
<evidence type="ECO:0000256" key="2">
    <source>
        <dbReference type="ARBA" id="ARBA00022813"/>
    </source>
</evidence>
<dbReference type="InterPro" id="IPR006142">
    <property type="entry name" value="INTEIN"/>
</dbReference>
<dbReference type="PROSITE" id="PS50819">
    <property type="entry name" value="INTEIN_ENDONUCLEASE"/>
    <property type="match status" value="1"/>
</dbReference>
<proteinExistence type="inferred from homology"/>